<name>A0AAN5CB66_9BILA</name>
<feature type="non-terminal residue" evidence="1">
    <location>
        <position position="1"/>
    </location>
</feature>
<dbReference type="Proteomes" id="UP001328107">
    <property type="component" value="Unassembled WGS sequence"/>
</dbReference>
<keyword evidence="2" id="KW-1185">Reference proteome</keyword>
<accession>A0AAN5CB66</accession>
<dbReference type="AlphaFoldDB" id="A0AAN5CB66"/>
<comment type="caution">
    <text evidence="1">The sequence shown here is derived from an EMBL/GenBank/DDBJ whole genome shotgun (WGS) entry which is preliminary data.</text>
</comment>
<evidence type="ECO:0000313" key="1">
    <source>
        <dbReference type="EMBL" id="GMR35704.1"/>
    </source>
</evidence>
<evidence type="ECO:0000313" key="2">
    <source>
        <dbReference type="Proteomes" id="UP001328107"/>
    </source>
</evidence>
<protein>
    <submittedName>
        <fullName evidence="1">Uncharacterized protein</fullName>
    </submittedName>
</protein>
<gene>
    <name evidence="1" type="ORF">PMAYCL1PPCAC_05899</name>
</gene>
<proteinExistence type="predicted"/>
<reference evidence="2" key="1">
    <citation type="submission" date="2022-10" db="EMBL/GenBank/DDBJ databases">
        <title>Genome assembly of Pristionchus species.</title>
        <authorList>
            <person name="Yoshida K."/>
            <person name="Sommer R.J."/>
        </authorList>
    </citation>
    <scope>NUCLEOTIDE SEQUENCE [LARGE SCALE GENOMIC DNA]</scope>
    <source>
        <strain evidence="2">RS5460</strain>
    </source>
</reference>
<dbReference type="EMBL" id="BTRK01000002">
    <property type="protein sequence ID" value="GMR35704.1"/>
    <property type="molecule type" value="Genomic_DNA"/>
</dbReference>
<sequence length="143" mass="16485">IDMLVDTVFNFSPVSLRGIIHAYQAYPCLSMLYPGHNGQLALILRMSKFAPVSILVPLGAEGKVMAAKTLKISIFLSIRCFLVIKCDGSSGKSRQHLCNFSPLLFCFSNQFYWAFWIWFDGFRYHDRRRIFRLIKVVERLSVI</sequence>
<organism evidence="1 2">
    <name type="scientific">Pristionchus mayeri</name>
    <dbReference type="NCBI Taxonomy" id="1317129"/>
    <lineage>
        <taxon>Eukaryota</taxon>
        <taxon>Metazoa</taxon>
        <taxon>Ecdysozoa</taxon>
        <taxon>Nematoda</taxon>
        <taxon>Chromadorea</taxon>
        <taxon>Rhabditida</taxon>
        <taxon>Rhabditina</taxon>
        <taxon>Diplogasteromorpha</taxon>
        <taxon>Diplogasteroidea</taxon>
        <taxon>Neodiplogasteridae</taxon>
        <taxon>Pristionchus</taxon>
    </lineage>
</organism>